<organism evidence="2 3">
    <name type="scientific">Alkalicoccobacillus gibsonii</name>
    <dbReference type="NCBI Taxonomy" id="79881"/>
    <lineage>
        <taxon>Bacteria</taxon>
        <taxon>Bacillati</taxon>
        <taxon>Bacillota</taxon>
        <taxon>Bacilli</taxon>
        <taxon>Bacillales</taxon>
        <taxon>Bacillaceae</taxon>
        <taxon>Alkalicoccobacillus</taxon>
    </lineage>
</organism>
<dbReference type="EMBL" id="JBCITK010000001">
    <property type="protein sequence ID" value="MEN0643811.1"/>
    <property type="molecule type" value="Genomic_DNA"/>
</dbReference>
<evidence type="ECO:0000313" key="2">
    <source>
        <dbReference type="EMBL" id="MEN0643811.1"/>
    </source>
</evidence>
<sequence>MSFKPIEALGSLSHTFKASKAQTQLQQRVQMNEVMMAEAGRQAEQLARKQAQASDFKKEARYHGSSQNESRKKGSKKKQSKESSAKSQHPTKGTHIDYSM</sequence>
<feature type="region of interest" description="Disordered" evidence="1">
    <location>
        <begin position="40"/>
        <end position="100"/>
    </location>
</feature>
<comment type="caution">
    <text evidence="2">The sequence shown here is derived from an EMBL/GenBank/DDBJ whole genome shotgun (WGS) entry which is preliminary data.</text>
</comment>
<keyword evidence="3" id="KW-1185">Reference proteome</keyword>
<dbReference type="RefSeq" id="WP_343130658.1">
    <property type="nucleotide sequence ID" value="NZ_JBCITK010000001.1"/>
</dbReference>
<reference evidence="2 3" key="1">
    <citation type="submission" date="2024-03" db="EMBL/GenBank/DDBJ databases">
        <title>Bacilli Hybrid Assemblies.</title>
        <authorList>
            <person name="Kovac J."/>
        </authorList>
    </citation>
    <scope>NUCLEOTIDE SEQUENCE [LARGE SCALE GENOMIC DNA]</scope>
    <source>
        <strain evidence="2 3">FSL R7-0666</strain>
    </source>
</reference>
<dbReference type="Proteomes" id="UP001418796">
    <property type="component" value="Unassembled WGS sequence"/>
</dbReference>
<protein>
    <submittedName>
        <fullName evidence="2">Uncharacterized protein</fullName>
    </submittedName>
</protein>
<accession>A0ABU9VLR0</accession>
<name>A0ABU9VLR0_9BACI</name>
<evidence type="ECO:0000313" key="3">
    <source>
        <dbReference type="Proteomes" id="UP001418796"/>
    </source>
</evidence>
<proteinExistence type="predicted"/>
<evidence type="ECO:0000256" key="1">
    <source>
        <dbReference type="SAM" id="MobiDB-lite"/>
    </source>
</evidence>
<gene>
    <name evidence="2" type="ORF">MKY91_11685</name>
</gene>